<keyword evidence="3" id="KW-1185">Reference proteome</keyword>
<gene>
    <name evidence="2" type="ORF">MTR67_034492</name>
</gene>
<evidence type="ECO:0000256" key="1">
    <source>
        <dbReference type="SAM" id="MobiDB-lite"/>
    </source>
</evidence>
<proteinExistence type="predicted"/>
<dbReference type="AlphaFoldDB" id="A0AAF0U872"/>
<dbReference type="EMBL" id="CP133619">
    <property type="protein sequence ID" value="WMV41107.1"/>
    <property type="molecule type" value="Genomic_DNA"/>
</dbReference>
<feature type="compositionally biased region" description="Basic and acidic residues" evidence="1">
    <location>
        <begin position="20"/>
        <end position="32"/>
    </location>
</feature>
<evidence type="ECO:0000313" key="3">
    <source>
        <dbReference type="Proteomes" id="UP001234989"/>
    </source>
</evidence>
<feature type="region of interest" description="Disordered" evidence="1">
    <location>
        <begin position="14"/>
        <end position="45"/>
    </location>
</feature>
<evidence type="ECO:0000313" key="2">
    <source>
        <dbReference type="EMBL" id="WMV41107.1"/>
    </source>
</evidence>
<dbReference type="Proteomes" id="UP001234989">
    <property type="component" value="Chromosome 8"/>
</dbReference>
<name>A0AAF0U872_SOLVR</name>
<feature type="non-terminal residue" evidence="2">
    <location>
        <position position="1"/>
    </location>
</feature>
<protein>
    <submittedName>
        <fullName evidence="2">Uncharacterized protein</fullName>
    </submittedName>
</protein>
<reference evidence="2" key="1">
    <citation type="submission" date="2023-08" db="EMBL/GenBank/DDBJ databases">
        <title>A de novo genome assembly of Solanum verrucosum Schlechtendal, a Mexican diploid species geographically isolated from the other diploid A-genome species in potato relatives.</title>
        <authorList>
            <person name="Hosaka K."/>
        </authorList>
    </citation>
    <scope>NUCLEOTIDE SEQUENCE</scope>
    <source>
        <tissue evidence="2">Young leaves</tissue>
    </source>
</reference>
<sequence length="64" mass="7304">SYFVVCSNVLSPKGKNQVGRKREQLVHRREVSRNSTMSSNDPEHDDFEGWCKTVMNYTKGGIAE</sequence>
<organism evidence="2 3">
    <name type="scientific">Solanum verrucosum</name>
    <dbReference type="NCBI Taxonomy" id="315347"/>
    <lineage>
        <taxon>Eukaryota</taxon>
        <taxon>Viridiplantae</taxon>
        <taxon>Streptophyta</taxon>
        <taxon>Embryophyta</taxon>
        <taxon>Tracheophyta</taxon>
        <taxon>Spermatophyta</taxon>
        <taxon>Magnoliopsida</taxon>
        <taxon>eudicotyledons</taxon>
        <taxon>Gunneridae</taxon>
        <taxon>Pentapetalae</taxon>
        <taxon>asterids</taxon>
        <taxon>lamiids</taxon>
        <taxon>Solanales</taxon>
        <taxon>Solanaceae</taxon>
        <taxon>Solanoideae</taxon>
        <taxon>Solaneae</taxon>
        <taxon>Solanum</taxon>
    </lineage>
</organism>
<accession>A0AAF0U872</accession>